<gene>
    <name evidence="5" type="ORF">SAMN04488524_0430</name>
</gene>
<dbReference type="AlphaFoldDB" id="A0A1W1Z8G9"/>
<evidence type="ECO:0000256" key="4">
    <source>
        <dbReference type="RuleBase" id="RU003939"/>
    </source>
</evidence>
<dbReference type="PRINTS" id="PR01727">
    <property type="entry name" value="DNABINDINGHU"/>
</dbReference>
<comment type="similarity">
    <text evidence="1 4">Belongs to the bacterial histone-like protein family.</text>
</comment>
<dbReference type="InterPro" id="IPR010992">
    <property type="entry name" value="IHF-like_DNA-bd_dom_sf"/>
</dbReference>
<dbReference type="GO" id="GO:0030261">
    <property type="term" value="P:chromosome condensation"/>
    <property type="evidence" value="ECO:0007669"/>
    <property type="project" value="UniProtKB-KW"/>
</dbReference>
<evidence type="ECO:0000313" key="6">
    <source>
        <dbReference type="Proteomes" id="UP000192756"/>
    </source>
</evidence>
<dbReference type="PANTHER" id="PTHR33175:SF3">
    <property type="entry name" value="DNA-BINDING PROTEIN HU-BETA"/>
    <property type="match status" value="1"/>
</dbReference>
<dbReference type="Gene3D" id="4.10.520.10">
    <property type="entry name" value="IHF-like DNA-binding proteins"/>
    <property type="match status" value="1"/>
</dbReference>
<protein>
    <submittedName>
        <fullName evidence="5">DNA-binding protein HU-beta</fullName>
    </submittedName>
</protein>
<evidence type="ECO:0000256" key="2">
    <source>
        <dbReference type="ARBA" id="ARBA00023067"/>
    </source>
</evidence>
<dbReference type="Proteomes" id="UP000192756">
    <property type="component" value="Unassembled WGS sequence"/>
</dbReference>
<dbReference type="SUPFAM" id="SSF47729">
    <property type="entry name" value="IHF-like DNA-binding proteins"/>
    <property type="match status" value="1"/>
</dbReference>
<proteinExistence type="inferred from homology"/>
<dbReference type="GO" id="GO:0005829">
    <property type="term" value="C:cytosol"/>
    <property type="evidence" value="ECO:0007669"/>
    <property type="project" value="TreeGrafter"/>
</dbReference>
<keyword evidence="3 5" id="KW-0238">DNA-binding</keyword>
<dbReference type="RefSeq" id="WP_084236774.1">
    <property type="nucleotide sequence ID" value="NZ_FWXT01000001.1"/>
</dbReference>
<organism evidence="5 6">
    <name type="scientific">Pedobacter africanus</name>
    <dbReference type="NCBI Taxonomy" id="151894"/>
    <lineage>
        <taxon>Bacteria</taxon>
        <taxon>Pseudomonadati</taxon>
        <taxon>Bacteroidota</taxon>
        <taxon>Sphingobacteriia</taxon>
        <taxon>Sphingobacteriales</taxon>
        <taxon>Sphingobacteriaceae</taxon>
        <taxon>Pedobacter</taxon>
    </lineage>
</organism>
<name>A0A1W1Z8G9_9SPHI</name>
<keyword evidence="2" id="KW-0226">DNA condensation</keyword>
<dbReference type="OrthoDB" id="9799835at2"/>
<reference evidence="6" key="1">
    <citation type="submission" date="2017-04" db="EMBL/GenBank/DDBJ databases">
        <authorList>
            <person name="Varghese N."/>
            <person name="Submissions S."/>
        </authorList>
    </citation>
    <scope>NUCLEOTIDE SEQUENCE [LARGE SCALE GENOMIC DNA]</scope>
    <source>
        <strain evidence="6">DSM 12126</strain>
    </source>
</reference>
<evidence type="ECO:0000256" key="1">
    <source>
        <dbReference type="ARBA" id="ARBA00010529"/>
    </source>
</evidence>
<dbReference type="GO" id="GO:0003677">
    <property type="term" value="F:DNA binding"/>
    <property type="evidence" value="ECO:0007669"/>
    <property type="project" value="UniProtKB-KW"/>
</dbReference>
<dbReference type="SMART" id="SM00411">
    <property type="entry name" value="BHL"/>
    <property type="match status" value="1"/>
</dbReference>
<dbReference type="EMBL" id="FWXT01000001">
    <property type="protein sequence ID" value="SMC44238.1"/>
    <property type="molecule type" value="Genomic_DNA"/>
</dbReference>
<dbReference type="CDD" id="cd13836">
    <property type="entry name" value="IHF_B"/>
    <property type="match status" value="1"/>
</dbReference>
<keyword evidence="6" id="KW-1185">Reference proteome</keyword>
<evidence type="ECO:0000313" key="5">
    <source>
        <dbReference type="EMBL" id="SMC44238.1"/>
    </source>
</evidence>
<evidence type="ECO:0000256" key="3">
    <source>
        <dbReference type="ARBA" id="ARBA00023125"/>
    </source>
</evidence>
<dbReference type="STRING" id="151894.SAMN04488524_0430"/>
<dbReference type="GO" id="GO:0030527">
    <property type="term" value="F:structural constituent of chromatin"/>
    <property type="evidence" value="ECO:0007669"/>
    <property type="project" value="InterPro"/>
</dbReference>
<dbReference type="InterPro" id="IPR000119">
    <property type="entry name" value="Hist_DNA-bd"/>
</dbReference>
<sequence length="96" mass="10713">MTKAEIVEQIAGKTGIERADVLEIVERFFKVVKESVTAGETIYIRGFGSFEPKKRAAKTARNISTNTLVNVPAHVAPKFKPAPEFVKRVKENVRVE</sequence>
<accession>A0A1W1Z8G9</accession>
<dbReference type="PANTHER" id="PTHR33175">
    <property type="entry name" value="DNA-BINDING PROTEIN HU"/>
    <property type="match status" value="1"/>
</dbReference>
<dbReference type="Pfam" id="PF00216">
    <property type="entry name" value="Bac_DNA_binding"/>
    <property type="match status" value="1"/>
</dbReference>